<evidence type="ECO:0000256" key="3">
    <source>
        <dbReference type="ARBA" id="ARBA00022475"/>
    </source>
</evidence>
<proteinExistence type="inferred from homology"/>
<dbReference type="PANTHER" id="PTHR34296">
    <property type="entry name" value="TRANSCRIPTIONAL ACTIVATOR PROTEIN MED"/>
    <property type="match status" value="1"/>
</dbReference>
<comment type="caution">
    <text evidence="8">The sequence shown here is derived from an EMBL/GenBank/DDBJ whole genome shotgun (WGS) entry which is preliminary data.</text>
</comment>
<keyword evidence="5" id="KW-0472">Membrane</keyword>
<dbReference type="SUPFAM" id="SSF53822">
    <property type="entry name" value="Periplasmic binding protein-like I"/>
    <property type="match status" value="1"/>
</dbReference>
<keyword evidence="6" id="KW-0449">Lipoprotein</keyword>
<dbReference type="GO" id="GO:0005886">
    <property type="term" value="C:plasma membrane"/>
    <property type="evidence" value="ECO:0007669"/>
    <property type="project" value="UniProtKB-SubCell"/>
</dbReference>
<comment type="subcellular location">
    <subcellularLocation>
        <location evidence="1">Cell membrane</location>
        <topology evidence="1">Lipid-anchor</topology>
    </subcellularLocation>
</comment>
<reference evidence="8" key="1">
    <citation type="submission" date="2020-08" db="EMBL/GenBank/DDBJ databases">
        <title>Genome public.</title>
        <authorList>
            <person name="Liu C."/>
            <person name="Sun Q."/>
        </authorList>
    </citation>
    <scope>NUCLEOTIDE SEQUENCE</scope>
    <source>
        <strain evidence="8">BX22</strain>
    </source>
</reference>
<feature type="domain" description="ABC transporter substrate-binding protein PnrA-like" evidence="7">
    <location>
        <begin position="32"/>
        <end position="311"/>
    </location>
</feature>
<keyword evidence="9" id="KW-1185">Reference proteome</keyword>
<keyword evidence="3" id="KW-1003">Cell membrane</keyword>
<dbReference type="Proteomes" id="UP000637359">
    <property type="component" value="Unassembled WGS sequence"/>
</dbReference>
<evidence type="ECO:0000313" key="8">
    <source>
        <dbReference type="EMBL" id="MBC5636688.1"/>
    </source>
</evidence>
<accession>A0A923L564</accession>
<dbReference type="InterPro" id="IPR028082">
    <property type="entry name" value="Peripla_BP_I"/>
</dbReference>
<dbReference type="InterPro" id="IPR003760">
    <property type="entry name" value="PnrA-like"/>
</dbReference>
<evidence type="ECO:0000256" key="1">
    <source>
        <dbReference type="ARBA" id="ARBA00004193"/>
    </source>
</evidence>
<comment type="similarity">
    <text evidence="2">Belongs to the BMP lipoprotein family.</text>
</comment>
<dbReference type="AlphaFoldDB" id="A0A923L564"/>
<dbReference type="PANTHER" id="PTHR34296:SF2">
    <property type="entry name" value="ABC TRANSPORTER GUANOSINE-BINDING PROTEIN NUPN"/>
    <property type="match status" value="1"/>
</dbReference>
<evidence type="ECO:0000256" key="6">
    <source>
        <dbReference type="ARBA" id="ARBA00023288"/>
    </source>
</evidence>
<dbReference type="PROSITE" id="PS51257">
    <property type="entry name" value="PROKAR_LIPOPROTEIN"/>
    <property type="match status" value="1"/>
</dbReference>
<evidence type="ECO:0000256" key="4">
    <source>
        <dbReference type="ARBA" id="ARBA00022729"/>
    </source>
</evidence>
<organism evidence="8 9">
    <name type="scientific">Ornithinibacillus hominis</name>
    <dbReference type="NCBI Taxonomy" id="2763055"/>
    <lineage>
        <taxon>Bacteria</taxon>
        <taxon>Bacillati</taxon>
        <taxon>Bacillota</taxon>
        <taxon>Bacilli</taxon>
        <taxon>Bacillales</taxon>
        <taxon>Bacillaceae</taxon>
        <taxon>Ornithinibacillus</taxon>
    </lineage>
</organism>
<dbReference type="InterPro" id="IPR050957">
    <property type="entry name" value="BMP_lipoprotein"/>
</dbReference>
<gene>
    <name evidence="8" type="ORF">H8S33_07600</name>
</gene>
<keyword evidence="4" id="KW-0732">Signal</keyword>
<dbReference type="Pfam" id="PF02608">
    <property type="entry name" value="Bmp"/>
    <property type="match status" value="1"/>
</dbReference>
<evidence type="ECO:0000256" key="2">
    <source>
        <dbReference type="ARBA" id="ARBA00008610"/>
    </source>
</evidence>
<dbReference type="EMBL" id="JACOOL010000004">
    <property type="protein sequence ID" value="MBC5636688.1"/>
    <property type="molecule type" value="Genomic_DNA"/>
</dbReference>
<name>A0A923L564_9BACI</name>
<sequence length="320" mass="36143">MRRTYSIAILLILGIILVSGCSNKVESGNLYKAAMIMEGKMEDKPWNQKGYKGLLEIEKKLGVEIEVIEDVSTEAELSKAVSDLVDEGTNLIFGHSSNYGEAFYNLSQTYTDIHFVYFNGNYYRNNLTSMNFNSHGMGFFAGMIASSTTKTNEVGIIAAYQWQPEIEGFYEGVKYQNPQANVRMEFIYDWNDNEAALDAYDRLKNQGVDVIYPAGDAISEDIIKLAGDDGIYAIGFVSDQINVEPETVLTSTVQHVDRLYVLAAEKFNEGDLNGEIMTFDFADDYITMGEFSKSVPKYFQQRLVDYIEKYKETGLLPNQY</sequence>
<protein>
    <submittedName>
        <fullName evidence="8">BMP family ABC transporter substrate-binding protein</fullName>
    </submittedName>
</protein>
<evidence type="ECO:0000259" key="7">
    <source>
        <dbReference type="Pfam" id="PF02608"/>
    </source>
</evidence>
<dbReference type="Gene3D" id="3.40.50.2300">
    <property type="match status" value="2"/>
</dbReference>
<evidence type="ECO:0000313" key="9">
    <source>
        <dbReference type="Proteomes" id="UP000637359"/>
    </source>
</evidence>
<evidence type="ECO:0000256" key="5">
    <source>
        <dbReference type="ARBA" id="ARBA00023136"/>
    </source>
</evidence>